<proteinExistence type="inferred from homology"/>
<dbReference type="GO" id="GO:0017128">
    <property type="term" value="F:phospholipid scramblase activity"/>
    <property type="evidence" value="ECO:0000318"/>
    <property type="project" value="GO_Central"/>
</dbReference>
<comment type="function">
    <text evidence="2">May mediate accelerated ATP-independent bidirectional transbilayer migration of phospholipids upon binding calcium ions that results in a loss of phospholipid asymmetry in the plasma membrane.</text>
</comment>
<dbReference type="GeneID" id="586744"/>
<name>A0A7M7TGW0_STRPU</name>
<dbReference type="Proteomes" id="UP000007110">
    <property type="component" value="Unassembled WGS sequence"/>
</dbReference>
<comment type="similarity">
    <text evidence="1 2">Belongs to the phospholipid scramblase family.</text>
</comment>
<dbReference type="GO" id="GO:0017121">
    <property type="term" value="P:plasma membrane phospholipid scrambling"/>
    <property type="evidence" value="ECO:0000318"/>
    <property type="project" value="GO_Central"/>
</dbReference>
<accession>A0A7M7TGW0</accession>
<dbReference type="OrthoDB" id="444338at2759"/>
<dbReference type="EnsemblMetazoa" id="XM_786514">
    <property type="protein sequence ID" value="XP_791607"/>
    <property type="gene ID" value="LOC586744"/>
</dbReference>
<evidence type="ECO:0000256" key="1">
    <source>
        <dbReference type="ARBA" id="ARBA00005350"/>
    </source>
</evidence>
<evidence type="ECO:0000313" key="4">
    <source>
        <dbReference type="EnsemblMetazoa" id="XP_791607"/>
    </source>
</evidence>
<keyword evidence="2" id="KW-0106">Calcium</keyword>
<dbReference type="PANTHER" id="PTHR23248">
    <property type="entry name" value="PHOSPHOLIPID SCRAMBLASE-RELATED"/>
    <property type="match status" value="1"/>
</dbReference>
<dbReference type="RefSeq" id="XP_791607.2">
    <property type="nucleotide sequence ID" value="XM_786514.5"/>
</dbReference>
<reference evidence="5" key="1">
    <citation type="submission" date="2015-02" db="EMBL/GenBank/DDBJ databases">
        <title>Genome sequencing for Strongylocentrotus purpuratus.</title>
        <authorList>
            <person name="Murali S."/>
            <person name="Liu Y."/>
            <person name="Vee V."/>
            <person name="English A."/>
            <person name="Wang M."/>
            <person name="Skinner E."/>
            <person name="Han Y."/>
            <person name="Muzny D.M."/>
            <person name="Worley K.C."/>
            <person name="Gibbs R.A."/>
        </authorList>
    </citation>
    <scope>NUCLEOTIDE SEQUENCE</scope>
</reference>
<dbReference type="SUPFAM" id="SSF54518">
    <property type="entry name" value="Tubby C-terminal domain-like"/>
    <property type="match status" value="1"/>
</dbReference>
<dbReference type="Pfam" id="PF03803">
    <property type="entry name" value="Scramblase"/>
    <property type="match status" value="1"/>
</dbReference>
<comment type="cofactor">
    <cofactor evidence="2">
        <name>Ca(2+)</name>
        <dbReference type="ChEBI" id="CHEBI:29108"/>
    </cofactor>
</comment>
<dbReference type="InterPro" id="IPR005552">
    <property type="entry name" value="Scramblase"/>
</dbReference>
<dbReference type="OMA" id="ACMRICC"/>
<keyword evidence="5" id="KW-1185">Reference proteome</keyword>
<evidence type="ECO:0000256" key="3">
    <source>
        <dbReference type="SAM" id="MobiDB-lite"/>
    </source>
</evidence>
<evidence type="ECO:0000313" key="5">
    <source>
        <dbReference type="Proteomes" id="UP000007110"/>
    </source>
</evidence>
<feature type="region of interest" description="Disordered" evidence="3">
    <location>
        <begin position="1"/>
        <end position="45"/>
    </location>
</feature>
<dbReference type="PANTHER" id="PTHR23248:SF63">
    <property type="entry name" value="PHOSPHOLIPID SCRAMBLASE"/>
    <property type="match status" value="1"/>
</dbReference>
<dbReference type="KEGG" id="spu:586744"/>
<reference evidence="4" key="2">
    <citation type="submission" date="2021-01" db="UniProtKB">
        <authorList>
            <consortium name="EnsemblMetazoa"/>
        </authorList>
    </citation>
    <scope>IDENTIFICATION</scope>
</reference>
<evidence type="ECO:0000256" key="2">
    <source>
        <dbReference type="RuleBase" id="RU363116"/>
    </source>
</evidence>
<keyword evidence="2" id="KW-0449">Lipoprotein</keyword>
<dbReference type="InterPro" id="IPR025659">
    <property type="entry name" value="Tubby-like_C"/>
</dbReference>
<protein>
    <recommendedName>
        <fullName evidence="2">Phospholipid scramblase</fullName>
    </recommendedName>
</protein>
<dbReference type="InParanoid" id="A0A7M7TGW0"/>
<keyword evidence="2" id="KW-0564">Palmitate</keyword>
<organism evidence="4 5">
    <name type="scientific">Strongylocentrotus purpuratus</name>
    <name type="common">Purple sea urchin</name>
    <dbReference type="NCBI Taxonomy" id="7668"/>
    <lineage>
        <taxon>Eukaryota</taxon>
        <taxon>Metazoa</taxon>
        <taxon>Echinodermata</taxon>
        <taxon>Eleutherozoa</taxon>
        <taxon>Echinozoa</taxon>
        <taxon>Echinoidea</taxon>
        <taxon>Euechinoidea</taxon>
        <taxon>Echinacea</taxon>
        <taxon>Camarodonta</taxon>
        <taxon>Echinidea</taxon>
        <taxon>Strongylocentrotidae</taxon>
        <taxon>Strongylocentrotus</taxon>
    </lineage>
</organism>
<sequence length="388" mass="42663">MSEPVKEGETPNQNGESDAASKQPPSYGVDASGQPVAGQPMMVPGQQMMAGQPMGAPGQPMMAPGQQMMVPGQQMGAPGQPMMAPGQQMMVPGQQMGAPGQPMMAPGQQMMVPGQQMGVPGQYAYYPNAQGQVPMVVGQQPGMPMPVQLMPAPQAIPGCPPGLEYMVQLEQLLVHQQIELAEMITNINFENKYMIKNSMGQQVYFAREHSDACMRICCGPARGFDMTITDNMGQEVIKITRIFKLCAGCCWCSQGTNYCSFFIEVESPPGTTIGYIRQSRSFASPHFDVTDANDQTQLKIRGHWCRCQTICCTADIEFKIFTNDLKTQVGKVSKQWGGWLRENYTQADNFGVEFPADLDVKTKALLLASTFLIDFMFFENPQQNKQNY</sequence>
<dbReference type="AlphaFoldDB" id="A0A7M7TGW0"/>
<dbReference type="GO" id="GO:0005886">
    <property type="term" value="C:plasma membrane"/>
    <property type="evidence" value="ECO:0000318"/>
    <property type="project" value="GO_Central"/>
</dbReference>